<keyword evidence="3" id="KW-0378">Hydrolase</keyword>
<dbReference type="InterPro" id="IPR050190">
    <property type="entry name" value="UPF0213_domain"/>
</dbReference>
<gene>
    <name evidence="3" type="ORF">UU42_C0009G0010</name>
</gene>
<dbReference type="Proteomes" id="UP000034676">
    <property type="component" value="Unassembled WGS sequence"/>
</dbReference>
<comment type="similarity">
    <text evidence="1">Belongs to the UPF0213 family.</text>
</comment>
<organism evidence="3 4">
    <name type="scientific">Candidatus Woesebacteria bacterium GW2011_GWA1_41_13b</name>
    <dbReference type="NCBI Taxonomy" id="1618555"/>
    <lineage>
        <taxon>Bacteria</taxon>
        <taxon>Candidatus Woeseibacteriota</taxon>
    </lineage>
</organism>
<dbReference type="PROSITE" id="PS50164">
    <property type="entry name" value="GIY_YIG"/>
    <property type="match status" value="1"/>
</dbReference>
<dbReference type="Pfam" id="PF01541">
    <property type="entry name" value="GIY-YIG"/>
    <property type="match status" value="1"/>
</dbReference>
<dbReference type="InterPro" id="IPR000305">
    <property type="entry name" value="GIY-YIG_endonuc"/>
</dbReference>
<comment type="caution">
    <text evidence="3">The sequence shown here is derived from an EMBL/GenBank/DDBJ whole genome shotgun (WGS) entry which is preliminary data.</text>
</comment>
<dbReference type="AlphaFoldDB" id="A0A0G0USC4"/>
<sequence length="81" mass="9571">MYYVYVVRSEKRNYYYKGLTNNIDRRIKQHLLGESATTKRYLPLRLVHVEICDSRGSARTLEKYLKSGSGREIIKEIDSNL</sequence>
<evidence type="ECO:0000259" key="2">
    <source>
        <dbReference type="PROSITE" id="PS50164"/>
    </source>
</evidence>
<dbReference type="PANTHER" id="PTHR34477">
    <property type="entry name" value="UPF0213 PROTEIN YHBQ"/>
    <property type="match status" value="1"/>
</dbReference>
<evidence type="ECO:0000256" key="1">
    <source>
        <dbReference type="ARBA" id="ARBA00007435"/>
    </source>
</evidence>
<dbReference type="SUPFAM" id="SSF82771">
    <property type="entry name" value="GIY-YIG endonuclease"/>
    <property type="match status" value="1"/>
</dbReference>
<dbReference type="PATRIC" id="fig|1618555.3.peg.638"/>
<dbReference type="CDD" id="cd10449">
    <property type="entry name" value="GIY-YIG_SLX1_like"/>
    <property type="match status" value="1"/>
</dbReference>
<dbReference type="InterPro" id="IPR035901">
    <property type="entry name" value="GIY-YIG_endonuc_sf"/>
</dbReference>
<dbReference type="PANTHER" id="PTHR34477:SF1">
    <property type="entry name" value="UPF0213 PROTEIN YHBQ"/>
    <property type="match status" value="1"/>
</dbReference>
<dbReference type="GO" id="GO:0004519">
    <property type="term" value="F:endonuclease activity"/>
    <property type="evidence" value="ECO:0007669"/>
    <property type="project" value="UniProtKB-KW"/>
</dbReference>
<keyword evidence="3" id="KW-0255">Endonuclease</keyword>
<evidence type="ECO:0000313" key="3">
    <source>
        <dbReference type="EMBL" id="KKR91613.1"/>
    </source>
</evidence>
<dbReference type="Gene3D" id="3.40.1440.10">
    <property type="entry name" value="GIY-YIG endonuclease"/>
    <property type="match status" value="1"/>
</dbReference>
<name>A0A0G0USC4_9BACT</name>
<dbReference type="EMBL" id="LCAO01000009">
    <property type="protein sequence ID" value="KKR91613.1"/>
    <property type="molecule type" value="Genomic_DNA"/>
</dbReference>
<reference evidence="3 4" key="1">
    <citation type="journal article" date="2015" name="Nature">
        <title>rRNA introns, odd ribosomes, and small enigmatic genomes across a large radiation of phyla.</title>
        <authorList>
            <person name="Brown C.T."/>
            <person name="Hug L.A."/>
            <person name="Thomas B.C."/>
            <person name="Sharon I."/>
            <person name="Castelle C.J."/>
            <person name="Singh A."/>
            <person name="Wilkins M.J."/>
            <person name="Williams K.H."/>
            <person name="Banfield J.F."/>
        </authorList>
    </citation>
    <scope>NUCLEOTIDE SEQUENCE [LARGE SCALE GENOMIC DNA]</scope>
</reference>
<evidence type="ECO:0000313" key="4">
    <source>
        <dbReference type="Proteomes" id="UP000034676"/>
    </source>
</evidence>
<keyword evidence="3" id="KW-0540">Nuclease</keyword>
<feature type="domain" description="GIY-YIG" evidence="2">
    <location>
        <begin position="1"/>
        <end position="75"/>
    </location>
</feature>
<proteinExistence type="inferred from homology"/>
<protein>
    <submittedName>
        <fullName evidence="3">Endonuclease</fullName>
    </submittedName>
</protein>
<accession>A0A0G0USC4</accession>